<dbReference type="AlphaFoldDB" id="A0AAD8EQT5"/>
<name>A0AAD8EQT5_DIPPU</name>
<feature type="non-terminal residue" evidence="1">
    <location>
        <position position="62"/>
    </location>
</feature>
<keyword evidence="2" id="KW-1185">Reference proteome</keyword>
<organism evidence="1 2">
    <name type="scientific">Diploptera punctata</name>
    <name type="common">Pacific beetle cockroach</name>
    <dbReference type="NCBI Taxonomy" id="6984"/>
    <lineage>
        <taxon>Eukaryota</taxon>
        <taxon>Metazoa</taxon>
        <taxon>Ecdysozoa</taxon>
        <taxon>Arthropoda</taxon>
        <taxon>Hexapoda</taxon>
        <taxon>Insecta</taxon>
        <taxon>Pterygota</taxon>
        <taxon>Neoptera</taxon>
        <taxon>Polyneoptera</taxon>
        <taxon>Dictyoptera</taxon>
        <taxon>Blattodea</taxon>
        <taxon>Blaberoidea</taxon>
        <taxon>Blaberidae</taxon>
        <taxon>Diplopterinae</taxon>
        <taxon>Diploptera</taxon>
    </lineage>
</organism>
<accession>A0AAD8EQT5</accession>
<evidence type="ECO:0000313" key="2">
    <source>
        <dbReference type="Proteomes" id="UP001233999"/>
    </source>
</evidence>
<feature type="non-terminal residue" evidence="1">
    <location>
        <position position="1"/>
    </location>
</feature>
<dbReference type="EMBL" id="JASPKZ010000840">
    <property type="protein sequence ID" value="KAJ9599006.1"/>
    <property type="molecule type" value="Genomic_DNA"/>
</dbReference>
<protein>
    <submittedName>
        <fullName evidence="1">Uncharacterized protein</fullName>
    </submittedName>
</protein>
<reference evidence="1" key="2">
    <citation type="submission" date="2023-05" db="EMBL/GenBank/DDBJ databases">
        <authorList>
            <person name="Fouks B."/>
        </authorList>
    </citation>
    <scope>NUCLEOTIDE SEQUENCE</scope>
    <source>
        <strain evidence="1">Stay&amp;Tobe</strain>
        <tissue evidence="1">Testes</tissue>
    </source>
</reference>
<gene>
    <name evidence="1" type="ORF">L9F63_010514</name>
</gene>
<reference evidence="1" key="1">
    <citation type="journal article" date="2023" name="IScience">
        <title>Live-bearing cockroach genome reveals convergent evolutionary mechanisms linked to viviparity in insects and beyond.</title>
        <authorList>
            <person name="Fouks B."/>
            <person name="Harrison M.C."/>
            <person name="Mikhailova A.A."/>
            <person name="Marchal E."/>
            <person name="English S."/>
            <person name="Carruthers M."/>
            <person name="Jennings E.C."/>
            <person name="Chiamaka E.L."/>
            <person name="Frigard R.A."/>
            <person name="Pippel M."/>
            <person name="Attardo G.M."/>
            <person name="Benoit J.B."/>
            <person name="Bornberg-Bauer E."/>
            <person name="Tobe S.S."/>
        </authorList>
    </citation>
    <scope>NUCLEOTIDE SEQUENCE</scope>
    <source>
        <strain evidence="1">Stay&amp;Tobe</strain>
    </source>
</reference>
<dbReference type="Proteomes" id="UP001233999">
    <property type="component" value="Unassembled WGS sequence"/>
</dbReference>
<sequence length="62" mass="7178">SATKSKLEHVTSNEIRNNMEAEESIIERIEEKEFKWLGDILTQARGLSIEDAQDRRIWGFGT</sequence>
<comment type="caution">
    <text evidence="1">The sequence shown here is derived from an EMBL/GenBank/DDBJ whole genome shotgun (WGS) entry which is preliminary data.</text>
</comment>
<evidence type="ECO:0000313" key="1">
    <source>
        <dbReference type="EMBL" id="KAJ9599006.1"/>
    </source>
</evidence>
<proteinExistence type="predicted"/>